<dbReference type="Pfam" id="PF00902">
    <property type="entry name" value="TatC"/>
    <property type="match status" value="1"/>
</dbReference>
<geneLocation type="mitochondrion" evidence="7"/>
<protein>
    <submittedName>
        <fullName evidence="7">SecY-independent transporter protein</fullName>
    </submittedName>
</protein>
<gene>
    <name evidence="7" type="primary">mttB</name>
</gene>
<evidence type="ECO:0000256" key="6">
    <source>
        <dbReference type="SAM" id="Phobius"/>
    </source>
</evidence>
<evidence type="ECO:0000256" key="5">
    <source>
        <dbReference type="ARBA" id="ARBA00023136"/>
    </source>
</evidence>
<dbReference type="GO" id="GO:0043953">
    <property type="term" value="P:protein transport by the Tat complex"/>
    <property type="evidence" value="ECO:0007669"/>
    <property type="project" value="TreeGrafter"/>
</dbReference>
<dbReference type="PANTHER" id="PTHR30371:SF0">
    <property type="entry name" value="SEC-INDEPENDENT PROTEIN TRANSLOCASE PROTEIN TATC, CHLOROPLASTIC-RELATED"/>
    <property type="match status" value="1"/>
</dbReference>
<name>A0A5P9NW49_COLSC</name>
<dbReference type="AlphaFoldDB" id="A0A5P9NW49"/>
<evidence type="ECO:0000313" key="7">
    <source>
        <dbReference type="EMBL" id="QFU80181.1"/>
    </source>
</evidence>
<dbReference type="GeneID" id="42369908"/>
<keyword evidence="4 6" id="KW-1133">Transmembrane helix</keyword>
<dbReference type="GO" id="GO:0033281">
    <property type="term" value="C:TAT protein transport complex"/>
    <property type="evidence" value="ECO:0007669"/>
    <property type="project" value="TreeGrafter"/>
</dbReference>
<keyword evidence="3 6" id="KW-0812">Transmembrane</keyword>
<organism evidence="7">
    <name type="scientific">Coleochaete scutata</name>
    <dbReference type="NCBI Taxonomy" id="3125"/>
    <lineage>
        <taxon>Eukaryota</taxon>
        <taxon>Viridiplantae</taxon>
        <taxon>Streptophyta</taxon>
        <taxon>Coleochaetophyceae</taxon>
        <taxon>Coleochaetales</taxon>
        <taxon>Coleochaetaceae</taxon>
        <taxon>Coleochaete</taxon>
    </lineage>
</organism>
<dbReference type="RefSeq" id="YP_009710076.1">
    <property type="nucleotide sequence ID" value="NC_045180.1"/>
</dbReference>
<evidence type="ECO:0000256" key="2">
    <source>
        <dbReference type="ARBA" id="ARBA00008882"/>
    </source>
</evidence>
<accession>A0A5P9NW49</accession>
<reference evidence="7" key="1">
    <citation type="submission" date="2019-10" db="EMBL/GenBank/DDBJ databases">
        <title>Complete mitogenome of the streptophyte green alga Coleochaete scutata (Coleochaetophyceae).</title>
        <authorList>
            <person name="Turmel M."/>
            <person name="Otis C."/>
            <person name="Lemieux C."/>
        </authorList>
    </citation>
    <scope>NUCLEOTIDE SEQUENCE</scope>
</reference>
<evidence type="ECO:0000256" key="3">
    <source>
        <dbReference type="ARBA" id="ARBA00022692"/>
    </source>
</evidence>
<feature type="transmembrane region" description="Helical" evidence="6">
    <location>
        <begin position="167"/>
        <end position="187"/>
    </location>
</feature>
<keyword evidence="7" id="KW-0496">Mitochondrion</keyword>
<evidence type="ECO:0000256" key="4">
    <source>
        <dbReference type="ARBA" id="ARBA00022989"/>
    </source>
</evidence>
<dbReference type="GO" id="GO:0065002">
    <property type="term" value="P:intracellular protein transmembrane transport"/>
    <property type="evidence" value="ECO:0007669"/>
    <property type="project" value="TreeGrafter"/>
</dbReference>
<comment type="subcellular location">
    <subcellularLocation>
        <location evidence="1">Membrane</location>
        <topology evidence="1">Multi-pass membrane protein</topology>
    </subcellularLocation>
</comment>
<sequence length="297" mass="34030">MVLLRTYDFPLNWQLIVKECKIRLGWSLFSLSVTWLSCYCFSSELVYLFTKPFVSLCFQHSYHLIFLCSQITEAFHTTMAITLITCMYSCMPLILYQIWCFCIPACFLYQRIRSNACLFESLIWFVLTMYLTFTYLLPHIGSFLYGFHQTSTVLLQLHLQPKISDSITLIIQILLGVTFCSQIPLVAKQLLSSKIISVSTCIKFRRFFLLFSVLMAALLSPPDLSCQLITTIATLTCLELAIVYAIFCYVYQSKLTLFAPPNGSDILNKSSRKNISSLLANTLSFLAKLNTIVLKKK</sequence>
<proteinExistence type="inferred from homology"/>
<dbReference type="InterPro" id="IPR002033">
    <property type="entry name" value="TatC"/>
</dbReference>
<dbReference type="EMBL" id="MN613583">
    <property type="protein sequence ID" value="QFU80181.1"/>
    <property type="molecule type" value="Genomic_DNA"/>
</dbReference>
<feature type="transmembrane region" description="Helical" evidence="6">
    <location>
        <begin position="122"/>
        <end position="147"/>
    </location>
</feature>
<comment type="similarity">
    <text evidence="2">Belongs to the TatC family.</text>
</comment>
<feature type="transmembrane region" description="Helical" evidence="6">
    <location>
        <begin position="228"/>
        <end position="251"/>
    </location>
</feature>
<keyword evidence="5 6" id="KW-0472">Membrane</keyword>
<feature type="transmembrane region" description="Helical" evidence="6">
    <location>
        <begin position="207"/>
        <end position="222"/>
    </location>
</feature>
<dbReference type="GO" id="GO:0009977">
    <property type="term" value="F:proton motive force dependent protein transmembrane transporter activity"/>
    <property type="evidence" value="ECO:0007669"/>
    <property type="project" value="TreeGrafter"/>
</dbReference>
<feature type="transmembrane region" description="Helical" evidence="6">
    <location>
        <begin position="28"/>
        <end position="50"/>
    </location>
</feature>
<evidence type="ECO:0000256" key="1">
    <source>
        <dbReference type="ARBA" id="ARBA00004141"/>
    </source>
</evidence>
<dbReference type="PANTHER" id="PTHR30371">
    <property type="entry name" value="SEC-INDEPENDENT PROTEIN TRANSLOCASE PROTEIN TATC"/>
    <property type="match status" value="1"/>
</dbReference>